<name>A0ABT5MYU3_9BURK</name>
<dbReference type="Proteomes" id="UP001528673">
    <property type="component" value="Unassembled WGS sequence"/>
</dbReference>
<gene>
    <name evidence="2" type="ORF">PSQ40_05070</name>
</gene>
<comment type="caution">
    <text evidence="2">The sequence shown here is derived from an EMBL/GenBank/DDBJ whole genome shotgun (WGS) entry which is preliminary data.</text>
</comment>
<dbReference type="EMBL" id="JAQSIP010000002">
    <property type="protein sequence ID" value="MDD0837938.1"/>
    <property type="molecule type" value="Genomic_DNA"/>
</dbReference>
<dbReference type="RefSeq" id="WP_273949267.1">
    <property type="nucleotide sequence ID" value="NZ_JAQSIP010000002.1"/>
</dbReference>
<evidence type="ECO:0000313" key="3">
    <source>
        <dbReference type="Proteomes" id="UP001528673"/>
    </source>
</evidence>
<evidence type="ECO:0000313" key="2">
    <source>
        <dbReference type="EMBL" id="MDD0837938.1"/>
    </source>
</evidence>
<feature type="region of interest" description="Disordered" evidence="1">
    <location>
        <begin position="24"/>
        <end position="100"/>
    </location>
</feature>
<sequence length="164" mass="17324">MGKAFSAASRLLAPLGLLWDQWRPTHLNSAPGQPPRPQADRAVFQPPATGPLAAEAQRPVNGLRVEPPADSPRVAAWEAPNTPTSSAPQPPAGSLVSGAHGHLASPALSLSAREGAQARPLRVLRIREQRQSSRHAGRLVISGRMADVCAELERLANAHPGLLH</sequence>
<organism evidence="2 3">
    <name type="scientific">Curvibacter cyanobacteriorum</name>
    <dbReference type="NCBI Taxonomy" id="3026422"/>
    <lineage>
        <taxon>Bacteria</taxon>
        <taxon>Pseudomonadati</taxon>
        <taxon>Pseudomonadota</taxon>
        <taxon>Betaproteobacteria</taxon>
        <taxon>Burkholderiales</taxon>
        <taxon>Comamonadaceae</taxon>
        <taxon>Curvibacter</taxon>
    </lineage>
</organism>
<evidence type="ECO:0000256" key="1">
    <source>
        <dbReference type="SAM" id="MobiDB-lite"/>
    </source>
</evidence>
<proteinExistence type="predicted"/>
<reference evidence="2 3" key="1">
    <citation type="submission" date="2023-02" db="EMBL/GenBank/DDBJ databases">
        <title>Bacterial whole genomic sequence of Curvibacter sp. HBC61.</title>
        <authorList>
            <person name="Le V."/>
            <person name="Ko S.-R."/>
            <person name="Ahn C.-Y."/>
            <person name="Oh H.-M."/>
        </authorList>
    </citation>
    <scope>NUCLEOTIDE SEQUENCE [LARGE SCALE GENOMIC DNA]</scope>
    <source>
        <strain evidence="2 3">HBC61</strain>
    </source>
</reference>
<protein>
    <submittedName>
        <fullName evidence="2">Uncharacterized protein</fullName>
    </submittedName>
</protein>
<keyword evidence="3" id="KW-1185">Reference proteome</keyword>
<accession>A0ABT5MYU3</accession>